<dbReference type="Proteomes" id="UP001303473">
    <property type="component" value="Unassembled WGS sequence"/>
</dbReference>
<proteinExistence type="predicted"/>
<name>A0AAN6NI57_9PEZI</name>
<keyword evidence="4" id="KW-1185">Reference proteome</keyword>
<feature type="compositionally biased region" description="Low complexity" evidence="2">
    <location>
        <begin position="307"/>
        <end position="320"/>
    </location>
</feature>
<evidence type="ECO:0000313" key="4">
    <source>
        <dbReference type="Proteomes" id="UP001303473"/>
    </source>
</evidence>
<feature type="coiled-coil region" evidence="1">
    <location>
        <begin position="653"/>
        <end position="683"/>
    </location>
</feature>
<sequence>MNSYRPSSDAYSRRPSDDRRDSYQPRRENYGRGGPEHHRDDRYRDAPRDRDSSPRGHGRDRAPQPETSRVVPKAPSSVASTSAGTVKQDQSATPAAVPDLSANCDIDNLAKAIANTLTQFRHVIVDEAKLTVSSADCDKVHKQKQAEHEKTMHKHAEFASVPELQNKYRSRDDKIRKDVAERLQKTQDRADKVAEGFASQLSQAVLRVVDEHIQQKDKEAESRHASLVERIDKYASEVQELKANLTRQQESFKSEFIQQRDEVKEQLQQIRKESTSQEAKQPKAAKEEDGTRDALQHVQEQLKRNQEQQQKLQEQLQRTQEQQRKMQERLQELREGQQKLQEGQPNLQEQLRELRKGQPKIQEQLQKLQERHPKMQEQLQELQQRQPQMQEQLQGLQASSVPRSELSSVNSRLDELTNQVAQRNQEAESTRLAVESYREKVEAHEAKLICIDVDSLDDAADAVTIHIPALYNKINDTHTKLDDHIQKVEQLDLNGIRTPIQALQTTQQALGERMNEFDKGMGELYVRITDQIKHIDQKLKAQPSGSHSSTTSEGPERSANSLEARLQELRQDHGVLSARLDQKFDSVQKEVQKEIDRTAAFFNHQIVVINSHIGNLPSKSLPKDRTGDKEKNNSVATDLAAVAAALEYLKYLVQQHETRVAKLEGVVSKVEQHETRINKLEDGPVKVEQLERRSSQSEGVHDNHVQQETRIGELNDASDKLKQHEIIIKKLDSVCGDVEQHKETIASFDGALDKLERHETTIVKLKGGHDELRSDFDGFKEAFLASIASIENAKTGSAENKDPAVPGQKRRRVESTSNGGVSNVAMAVPN</sequence>
<reference evidence="4" key="1">
    <citation type="journal article" date="2023" name="Mol. Phylogenet. Evol.">
        <title>Genome-scale phylogeny and comparative genomics of the fungal order Sordariales.</title>
        <authorList>
            <person name="Hensen N."/>
            <person name="Bonometti L."/>
            <person name="Westerberg I."/>
            <person name="Brannstrom I.O."/>
            <person name="Guillou S."/>
            <person name="Cros-Aarteil S."/>
            <person name="Calhoun S."/>
            <person name="Haridas S."/>
            <person name="Kuo A."/>
            <person name="Mondo S."/>
            <person name="Pangilinan J."/>
            <person name="Riley R."/>
            <person name="LaButti K."/>
            <person name="Andreopoulos B."/>
            <person name="Lipzen A."/>
            <person name="Chen C."/>
            <person name="Yan M."/>
            <person name="Daum C."/>
            <person name="Ng V."/>
            <person name="Clum A."/>
            <person name="Steindorff A."/>
            <person name="Ohm R.A."/>
            <person name="Martin F."/>
            <person name="Silar P."/>
            <person name="Natvig D.O."/>
            <person name="Lalanne C."/>
            <person name="Gautier V."/>
            <person name="Ament-Velasquez S.L."/>
            <person name="Kruys A."/>
            <person name="Hutchinson M.I."/>
            <person name="Powell A.J."/>
            <person name="Barry K."/>
            <person name="Miller A.N."/>
            <person name="Grigoriev I.V."/>
            <person name="Debuchy R."/>
            <person name="Gladieux P."/>
            <person name="Hiltunen Thoren M."/>
            <person name="Johannesson H."/>
        </authorList>
    </citation>
    <scope>NUCLEOTIDE SEQUENCE [LARGE SCALE GENOMIC DNA]</scope>
    <source>
        <strain evidence="4">CBS 340.73</strain>
    </source>
</reference>
<feature type="region of interest" description="Disordered" evidence="2">
    <location>
        <begin position="1"/>
        <end position="99"/>
    </location>
</feature>
<feature type="region of interest" description="Disordered" evidence="2">
    <location>
        <begin position="536"/>
        <end position="560"/>
    </location>
</feature>
<feature type="compositionally biased region" description="Basic and acidic residues" evidence="2">
    <location>
        <begin position="11"/>
        <end position="63"/>
    </location>
</feature>
<evidence type="ECO:0000256" key="2">
    <source>
        <dbReference type="SAM" id="MobiDB-lite"/>
    </source>
</evidence>
<feature type="compositionally biased region" description="Polar residues" evidence="2">
    <location>
        <begin position="543"/>
        <end position="560"/>
    </location>
</feature>
<feature type="compositionally biased region" description="Basic and acidic residues" evidence="2">
    <location>
        <begin position="321"/>
        <end position="337"/>
    </location>
</feature>
<feature type="compositionally biased region" description="Low complexity" evidence="2">
    <location>
        <begin position="1"/>
        <end position="10"/>
    </location>
</feature>
<organism evidence="3 4">
    <name type="scientific">Diplogelasinospora grovesii</name>
    <dbReference type="NCBI Taxonomy" id="303347"/>
    <lineage>
        <taxon>Eukaryota</taxon>
        <taxon>Fungi</taxon>
        <taxon>Dikarya</taxon>
        <taxon>Ascomycota</taxon>
        <taxon>Pezizomycotina</taxon>
        <taxon>Sordariomycetes</taxon>
        <taxon>Sordariomycetidae</taxon>
        <taxon>Sordariales</taxon>
        <taxon>Diplogelasinosporaceae</taxon>
        <taxon>Diplogelasinospora</taxon>
    </lineage>
</organism>
<comment type="caution">
    <text evidence="3">The sequence shown here is derived from an EMBL/GenBank/DDBJ whole genome shotgun (WGS) entry which is preliminary data.</text>
</comment>
<accession>A0AAN6NI57</accession>
<feature type="compositionally biased region" description="Basic and acidic residues" evidence="2">
    <location>
        <begin position="267"/>
        <end position="306"/>
    </location>
</feature>
<evidence type="ECO:0000313" key="3">
    <source>
        <dbReference type="EMBL" id="KAK3946297.1"/>
    </source>
</evidence>
<dbReference type="EMBL" id="MU853752">
    <property type="protein sequence ID" value="KAK3946297.1"/>
    <property type="molecule type" value="Genomic_DNA"/>
</dbReference>
<feature type="region of interest" description="Disordered" evidence="2">
    <location>
        <begin position="267"/>
        <end position="344"/>
    </location>
</feature>
<evidence type="ECO:0000256" key="1">
    <source>
        <dbReference type="SAM" id="Coils"/>
    </source>
</evidence>
<dbReference type="AlphaFoldDB" id="A0AAN6NI57"/>
<protein>
    <submittedName>
        <fullName evidence="3">Uncharacterized protein</fullName>
    </submittedName>
</protein>
<feature type="region of interest" description="Disordered" evidence="2">
    <location>
        <begin position="795"/>
        <end position="830"/>
    </location>
</feature>
<feature type="compositionally biased region" description="Polar residues" evidence="2">
    <location>
        <begin position="77"/>
        <end position="93"/>
    </location>
</feature>
<gene>
    <name evidence="3" type="ORF">QBC46DRAFT_3758</name>
</gene>
<keyword evidence="1" id="KW-0175">Coiled coil</keyword>